<evidence type="ECO:0000256" key="2">
    <source>
        <dbReference type="PROSITE-ProRule" id="PRU10038"/>
    </source>
</evidence>
<dbReference type="AlphaFoldDB" id="A0AAN9SUY7"/>
<evidence type="ECO:0000313" key="5">
    <source>
        <dbReference type="Proteomes" id="UP001386955"/>
    </source>
</evidence>
<dbReference type="InterPro" id="IPR033140">
    <property type="entry name" value="Lipase_GDXG_put_SER_AS"/>
</dbReference>
<dbReference type="PANTHER" id="PTHR23024:SF429">
    <property type="entry name" value="ALPHA_BETA HYDROLASE FOLD PROTEIN"/>
    <property type="match status" value="1"/>
</dbReference>
<sequence>MDSASNEVIQEFPRLLRIYKDGRVERLLGTETTPPGTDPATKVQSKDVTINPQTGVAARLYLPPTAAAGKLPLLIYIHGGAFCICTPYNPAYHHHLNAVSAAANVVVVSVHYRLAPEDPLPAAYDDSWEAVKWASSHSSGGGPEPWLNSHADFGTVFFAGDSAGGNIAHNTAMRGSREGLGGITLKGMVLLHPYFGNDKRDELVAFLYPTYEGVKDLKIHSPMDPKISELGCPRILIFISEKDFLRDRGCSYHEALKKSGWKGKVDMVEFAGEDHVFHLLDPTKDNSKDLLKQFVAFLKQT</sequence>
<dbReference type="GO" id="GO:0016787">
    <property type="term" value="F:hydrolase activity"/>
    <property type="evidence" value="ECO:0007669"/>
    <property type="project" value="InterPro"/>
</dbReference>
<organism evidence="4 5">
    <name type="scientific">Psophocarpus tetragonolobus</name>
    <name type="common">Winged bean</name>
    <name type="synonym">Dolichos tetragonolobus</name>
    <dbReference type="NCBI Taxonomy" id="3891"/>
    <lineage>
        <taxon>Eukaryota</taxon>
        <taxon>Viridiplantae</taxon>
        <taxon>Streptophyta</taxon>
        <taxon>Embryophyta</taxon>
        <taxon>Tracheophyta</taxon>
        <taxon>Spermatophyta</taxon>
        <taxon>Magnoliopsida</taxon>
        <taxon>eudicotyledons</taxon>
        <taxon>Gunneridae</taxon>
        <taxon>Pentapetalae</taxon>
        <taxon>rosids</taxon>
        <taxon>fabids</taxon>
        <taxon>Fabales</taxon>
        <taxon>Fabaceae</taxon>
        <taxon>Papilionoideae</taxon>
        <taxon>50 kb inversion clade</taxon>
        <taxon>NPAAA clade</taxon>
        <taxon>indigoferoid/millettioid clade</taxon>
        <taxon>Phaseoleae</taxon>
        <taxon>Psophocarpus</taxon>
    </lineage>
</organism>
<name>A0AAN9SUY7_PSOTE</name>
<dbReference type="InterPro" id="IPR029058">
    <property type="entry name" value="AB_hydrolase_fold"/>
</dbReference>
<evidence type="ECO:0000259" key="3">
    <source>
        <dbReference type="Pfam" id="PF07859"/>
    </source>
</evidence>
<evidence type="ECO:0000256" key="1">
    <source>
        <dbReference type="ARBA" id="ARBA00010515"/>
    </source>
</evidence>
<dbReference type="SUPFAM" id="SSF53474">
    <property type="entry name" value="alpha/beta-Hydrolases"/>
    <property type="match status" value="1"/>
</dbReference>
<dbReference type="InterPro" id="IPR050466">
    <property type="entry name" value="Carboxylest/Gibb_receptor"/>
</dbReference>
<keyword evidence="5" id="KW-1185">Reference proteome</keyword>
<reference evidence="4 5" key="1">
    <citation type="submission" date="2024-01" db="EMBL/GenBank/DDBJ databases">
        <title>The genomes of 5 underutilized Papilionoideae crops provide insights into root nodulation and disease resistanc.</title>
        <authorList>
            <person name="Jiang F."/>
        </authorList>
    </citation>
    <scope>NUCLEOTIDE SEQUENCE [LARGE SCALE GENOMIC DNA]</scope>
    <source>
        <strain evidence="4">DUOXIRENSHENG_FW03</strain>
        <tissue evidence="4">Leaves</tissue>
    </source>
</reference>
<protein>
    <recommendedName>
        <fullName evidence="3">Alpha/beta hydrolase fold-3 domain-containing protein</fullName>
    </recommendedName>
</protein>
<feature type="domain" description="Alpha/beta hydrolase fold-3" evidence="3">
    <location>
        <begin position="74"/>
        <end position="278"/>
    </location>
</feature>
<dbReference type="PANTHER" id="PTHR23024">
    <property type="entry name" value="ARYLACETAMIDE DEACETYLASE"/>
    <property type="match status" value="1"/>
</dbReference>
<comment type="similarity">
    <text evidence="1">Belongs to the 'GDXG' lipolytic enzyme family.</text>
</comment>
<proteinExistence type="inferred from homology"/>
<evidence type="ECO:0000313" key="4">
    <source>
        <dbReference type="EMBL" id="KAK7400819.1"/>
    </source>
</evidence>
<dbReference type="Gene3D" id="3.40.50.1820">
    <property type="entry name" value="alpha/beta hydrolase"/>
    <property type="match status" value="1"/>
</dbReference>
<dbReference type="PROSITE" id="PS01174">
    <property type="entry name" value="LIPASE_GDXG_SER"/>
    <property type="match status" value="1"/>
</dbReference>
<dbReference type="Pfam" id="PF07859">
    <property type="entry name" value="Abhydrolase_3"/>
    <property type="match status" value="1"/>
</dbReference>
<accession>A0AAN9SUY7</accession>
<gene>
    <name evidence="4" type="ORF">VNO78_12126</name>
</gene>
<comment type="caution">
    <text evidence="4">The sequence shown here is derived from an EMBL/GenBank/DDBJ whole genome shotgun (WGS) entry which is preliminary data.</text>
</comment>
<dbReference type="InterPro" id="IPR013094">
    <property type="entry name" value="AB_hydrolase_3"/>
</dbReference>
<dbReference type="Proteomes" id="UP001386955">
    <property type="component" value="Unassembled WGS sequence"/>
</dbReference>
<dbReference type="EMBL" id="JAYMYS010000003">
    <property type="protein sequence ID" value="KAK7400819.1"/>
    <property type="molecule type" value="Genomic_DNA"/>
</dbReference>
<feature type="active site" evidence="2">
    <location>
        <position position="162"/>
    </location>
</feature>